<feature type="compositionally biased region" description="Low complexity" evidence="1">
    <location>
        <begin position="884"/>
        <end position="899"/>
    </location>
</feature>
<feature type="region of interest" description="Disordered" evidence="1">
    <location>
        <begin position="495"/>
        <end position="748"/>
    </location>
</feature>
<name>A0AB34J1Q5_PRYPA</name>
<feature type="compositionally biased region" description="Acidic residues" evidence="1">
    <location>
        <begin position="20"/>
        <end position="29"/>
    </location>
</feature>
<feature type="compositionally biased region" description="Low complexity" evidence="1">
    <location>
        <begin position="647"/>
        <end position="681"/>
    </location>
</feature>
<proteinExistence type="predicted"/>
<organism evidence="2 3">
    <name type="scientific">Prymnesium parvum</name>
    <name type="common">Toxic golden alga</name>
    <dbReference type="NCBI Taxonomy" id="97485"/>
    <lineage>
        <taxon>Eukaryota</taxon>
        <taxon>Haptista</taxon>
        <taxon>Haptophyta</taxon>
        <taxon>Prymnesiophyceae</taxon>
        <taxon>Prymnesiales</taxon>
        <taxon>Prymnesiaceae</taxon>
        <taxon>Prymnesium</taxon>
    </lineage>
</organism>
<dbReference type="EMBL" id="JBGBPQ010000015">
    <property type="protein sequence ID" value="KAL1510614.1"/>
    <property type="molecule type" value="Genomic_DNA"/>
</dbReference>
<gene>
    <name evidence="2" type="ORF">AB1Y20_006915</name>
</gene>
<evidence type="ECO:0000256" key="1">
    <source>
        <dbReference type="SAM" id="MobiDB-lite"/>
    </source>
</evidence>
<feature type="compositionally biased region" description="Low complexity" evidence="1">
    <location>
        <begin position="85"/>
        <end position="96"/>
    </location>
</feature>
<evidence type="ECO:0008006" key="4">
    <source>
        <dbReference type="Google" id="ProtNLM"/>
    </source>
</evidence>
<evidence type="ECO:0000313" key="3">
    <source>
        <dbReference type="Proteomes" id="UP001515480"/>
    </source>
</evidence>
<dbReference type="Proteomes" id="UP001515480">
    <property type="component" value="Unassembled WGS sequence"/>
</dbReference>
<feature type="compositionally biased region" description="Polar residues" evidence="1">
    <location>
        <begin position="727"/>
        <end position="748"/>
    </location>
</feature>
<feature type="compositionally biased region" description="Low complexity" evidence="1">
    <location>
        <begin position="598"/>
        <end position="618"/>
    </location>
</feature>
<feature type="compositionally biased region" description="Polar residues" evidence="1">
    <location>
        <begin position="685"/>
        <end position="701"/>
    </location>
</feature>
<feature type="region of interest" description="Disordered" evidence="1">
    <location>
        <begin position="1"/>
        <end position="96"/>
    </location>
</feature>
<feature type="compositionally biased region" description="Pro residues" evidence="1">
    <location>
        <begin position="871"/>
        <end position="883"/>
    </location>
</feature>
<evidence type="ECO:0000313" key="2">
    <source>
        <dbReference type="EMBL" id="KAL1510614.1"/>
    </source>
</evidence>
<feature type="region of interest" description="Disordered" evidence="1">
    <location>
        <begin position="231"/>
        <end position="278"/>
    </location>
</feature>
<dbReference type="AlphaFoldDB" id="A0AB34J1Q5"/>
<feature type="compositionally biased region" description="Basic residues" evidence="1">
    <location>
        <begin position="619"/>
        <end position="632"/>
    </location>
</feature>
<reference evidence="2 3" key="1">
    <citation type="journal article" date="2024" name="Science">
        <title>Giant polyketide synthase enzymes in the biosynthesis of giant marine polyether toxins.</title>
        <authorList>
            <person name="Fallon T.R."/>
            <person name="Shende V.V."/>
            <person name="Wierzbicki I.H."/>
            <person name="Pendleton A.L."/>
            <person name="Watervoot N.F."/>
            <person name="Auber R.P."/>
            <person name="Gonzalez D.J."/>
            <person name="Wisecaver J.H."/>
            <person name="Moore B.S."/>
        </authorList>
    </citation>
    <scope>NUCLEOTIDE SEQUENCE [LARGE SCALE GENOMIC DNA]</scope>
    <source>
        <strain evidence="2 3">12B1</strain>
    </source>
</reference>
<feature type="compositionally biased region" description="Low complexity" evidence="1">
    <location>
        <begin position="826"/>
        <end position="859"/>
    </location>
</feature>
<feature type="compositionally biased region" description="Basic residues" evidence="1">
    <location>
        <begin position="539"/>
        <end position="551"/>
    </location>
</feature>
<comment type="caution">
    <text evidence="2">The sequence shown here is derived from an EMBL/GenBank/DDBJ whole genome shotgun (WGS) entry which is preliminary data.</text>
</comment>
<feature type="region of interest" description="Disordered" evidence="1">
    <location>
        <begin position="826"/>
        <end position="910"/>
    </location>
</feature>
<protein>
    <recommendedName>
        <fullName evidence="4">Zinc finger LSD1-type domain-containing protein</fullName>
    </recommendedName>
</protein>
<sequence length="960" mass="103092">MLFGWPSDNAPAVAIKGESEDGVASDDDQFGSRTKGASWGKKQQRISNGHPHQVNGNDGESSPLLPSGMSDDGSLIGALGPVKMNPGGQNVEQGGVGNVEPSELDDAWPSISAQLSAVGEGEESHGCEYLQEDQLLHAMGCEIFGALSSSPMDSPMCNIRAGDSITQEAGHDDVEGTDKEMKKRVRLLEEKIRSTQALKDKASAGGSLTPAQQNKVAQLERLEADLDQIRKSGSIPPKLGRISGARGRGLGDDGARRGRKRGRGAKGMPMQAMSRQGVHGSNGVFDQGFTGSWDSPRFAEGADKDEAMARELHDGAVGDGAQLSRSANVAMALPSNLMPQAQPNALPASNGASQSLLAAPAAYGAPFSEGSDDRLAQKVQQLAMKIRYQLAPMSDLAAPGGLIEGLRSAVVASAQHELHGASMSPAMRLRVQHNLRARLKDVDQLVSSLVQGSKDLSNAIYALSQPHVGLSALGGGGGGGGGGTQPMTIMSHMVGSNFINGSRPDLQPGGMQSCLPPHVQQPHAQLPHPQHPAHAQHLPQHHSHHPQHHPQLHPQLQLHPQHHHQHQAQPQHHPQPQPQLQPQPQHVHLPQLHHHPQHQQPQQQHHPQHLPQQQAHPQHPQKHPQHPQHPHHQQQQQQQPPQHPHHQQQQQKQPPQHPHQQLPQHPQHHLAQQQQHPQHLLMQEVQVQSRASSGSNHSQSPYQPPAGLKVNDAWPPDKPSEPGSFSEDVSMQRRNCSGSEGAMPTSSGLTPCLGPPVACSSAPGYASPGMAAHQRMTPKSPMAQFAPHSQFHQQFQAQMMQQHLQHLQHLGHAPTQQPAHMAPVHVQPIDQPVGPPIQGGVPVQSLHQAQQQQALKQQHGAGGATQLQRAQPPPPNPVAPPNQPAALSPSANPSPQQPSGVPPRPQASLEHPSAREIVLCCTNCKLMLQLPTTNVDELRQVQCGACSQVMDITGPPSLQF</sequence>
<keyword evidence="3" id="KW-1185">Reference proteome</keyword>
<accession>A0AB34J1Q5</accession>
<feature type="compositionally biased region" description="Low complexity" evidence="1">
    <location>
        <begin position="515"/>
        <end position="538"/>
    </location>
</feature>